<dbReference type="OrthoDB" id="9791274at2"/>
<comment type="similarity">
    <text evidence="1">Belongs to the RlmJ family.</text>
</comment>
<name>A0A285PHZ0_9HYPH</name>
<feature type="active site" description="Proton acceptor" evidence="1">
    <location>
        <position position="169"/>
    </location>
</feature>
<dbReference type="EMBL" id="OBEL01000006">
    <property type="protein sequence ID" value="SNZ20857.1"/>
    <property type="molecule type" value="Genomic_DNA"/>
</dbReference>
<keyword evidence="1" id="KW-0949">S-adenosyl-L-methionine</keyword>
<dbReference type="HAMAP" id="MF_00934">
    <property type="entry name" value="23SrRNA_methyltr_J"/>
    <property type="match status" value="1"/>
</dbReference>
<dbReference type="GO" id="GO:0003723">
    <property type="term" value="F:RNA binding"/>
    <property type="evidence" value="ECO:0007669"/>
    <property type="project" value="UniProtKB-UniRule"/>
</dbReference>
<protein>
    <recommendedName>
        <fullName evidence="1">Ribosomal RNA large subunit methyltransferase J</fullName>
        <ecNumber evidence="1">2.1.1.266</ecNumber>
    </recommendedName>
    <alternativeName>
        <fullName evidence="1">23S rRNA (adenine(2030)-N6)-methyltransferase</fullName>
    </alternativeName>
    <alternativeName>
        <fullName evidence="1">23S rRNA m6A2030 methyltransferase</fullName>
    </alternativeName>
</protein>
<evidence type="ECO:0000313" key="2">
    <source>
        <dbReference type="EMBL" id="SNZ20857.1"/>
    </source>
</evidence>
<keyword evidence="1 2" id="KW-0808">Transferase</keyword>
<keyword evidence="1" id="KW-0698">rRNA processing</keyword>
<dbReference type="SUPFAM" id="SSF53335">
    <property type="entry name" value="S-adenosyl-L-methionine-dependent methyltransferases"/>
    <property type="match status" value="1"/>
</dbReference>
<sequence length="285" mass="33162">MNYRHIYHAGNFADILKHVILSRILLYMNKKEKPYYVLDSHAGIGLYDLKSEQAGKTNEWQDGLGRIIGDQAEAIPADVMELLIPYLDEVKGFNPDGSLSTYPGSPALIQSLTREQDRFTFIEKHPDDVETLKINIGRDRRAHIREDDGWVSLRSDLPPKERRGIVLVDPPFEEEHEYQRMIHHFQRGFKRFATGIYCLWYPIKARREIEEAVQYLKDMDQPNILRAELVINKLDTAKRLNGSGLFIINPPYSLYNELQILLPFLAKRLGQTANRHHLEWISEPK</sequence>
<gene>
    <name evidence="1" type="primary">rlmJ</name>
    <name evidence="2" type="ORF">SAMN06265368_3968</name>
</gene>
<accession>A0A285PHZ0</accession>
<dbReference type="Proteomes" id="UP000219439">
    <property type="component" value="Unassembled WGS sequence"/>
</dbReference>
<feature type="binding site" evidence="1">
    <location>
        <position position="105"/>
    </location>
    <ligand>
        <name>S-adenosyl-L-methionine</name>
        <dbReference type="ChEBI" id="CHEBI:59789"/>
    </ligand>
</feature>
<dbReference type="InterPro" id="IPR007473">
    <property type="entry name" value="RlmJ"/>
</dbReference>
<dbReference type="PANTHER" id="PTHR37426">
    <property type="entry name" value="RIBOSOMAL RNA LARGE SUBUNIT METHYLTRANSFERASE J"/>
    <property type="match status" value="1"/>
</dbReference>
<reference evidence="2 3" key="1">
    <citation type="submission" date="2017-09" db="EMBL/GenBank/DDBJ databases">
        <authorList>
            <person name="Ehlers B."/>
            <person name="Leendertz F.H."/>
        </authorList>
    </citation>
    <scope>NUCLEOTIDE SEQUENCE [LARGE SCALE GENOMIC DNA]</scope>
    <source>
        <strain evidence="2 3">DSM 18289</strain>
    </source>
</reference>
<dbReference type="RefSeq" id="WP_097155239.1">
    <property type="nucleotide sequence ID" value="NZ_OBEL01000006.1"/>
</dbReference>
<proteinExistence type="inferred from homology"/>
<feature type="binding site" evidence="1">
    <location>
        <begin position="148"/>
        <end position="149"/>
    </location>
    <ligand>
        <name>S-adenosyl-L-methionine</name>
        <dbReference type="ChEBI" id="CHEBI:59789"/>
    </ligand>
</feature>
<comment type="catalytic activity">
    <reaction evidence="1">
        <text>adenosine(2030) in 23S rRNA + S-adenosyl-L-methionine = N(6)-methyladenosine(2030) in 23S rRNA + S-adenosyl-L-homocysteine + H(+)</text>
        <dbReference type="Rhea" id="RHEA:43736"/>
        <dbReference type="Rhea" id="RHEA-COMP:10668"/>
        <dbReference type="Rhea" id="RHEA-COMP:10669"/>
        <dbReference type="ChEBI" id="CHEBI:15378"/>
        <dbReference type="ChEBI" id="CHEBI:57856"/>
        <dbReference type="ChEBI" id="CHEBI:59789"/>
        <dbReference type="ChEBI" id="CHEBI:74411"/>
        <dbReference type="ChEBI" id="CHEBI:74449"/>
        <dbReference type="EC" id="2.1.1.266"/>
    </reaction>
</comment>
<evidence type="ECO:0000256" key="1">
    <source>
        <dbReference type="HAMAP-Rule" id="MF_00934"/>
    </source>
</evidence>
<dbReference type="AlphaFoldDB" id="A0A285PHZ0"/>
<feature type="binding site" evidence="1">
    <location>
        <position position="169"/>
    </location>
    <ligand>
        <name>S-adenosyl-L-methionine</name>
        <dbReference type="ChEBI" id="CHEBI:59789"/>
    </ligand>
</feature>
<dbReference type="GO" id="GO:0036307">
    <property type="term" value="F:23S rRNA (adenine(2030)-N(6))-methyltransferase activity"/>
    <property type="evidence" value="ECO:0007669"/>
    <property type="project" value="UniProtKB-UniRule"/>
</dbReference>
<feature type="site" description="Interaction with substrate rRNA" evidence="1">
    <location>
        <position position="3"/>
    </location>
</feature>
<dbReference type="EC" id="2.1.1.266" evidence="1"/>
<comment type="function">
    <text evidence="1">Specifically methylates the adenine in position 2030 of 23S rRNA.</text>
</comment>
<dbReference type="Pfam" id="PF04378">
    <property type="entry name" value="RsmJ"/>
    <property type="match status" value="1"/>
</dbReference>
<dbReference type="InterPro" id="IPR029063">
    <property type="entry name" value="SAM-dependent_MTases_sf"/>
</dbReference>
<feature type="binding site" evidence="1">
    <location>
        <position position="18"/>
    </location>
    <ligand>
        <name>S-adenosyl-L-methionine</name>
        <dbReference type="ChEBI" id="CHEBI:59789"/>
    </ligand>
</feature>
<organism evidence="2 3">
    <name type="scientific">Cohaesibacter gelatinilyticus</name>
    <dbReference type="NCBI Taxonomy" id="372072"/>
    <lineage>
        <taxon>Bacteria</taxon>
        <taxon>Pseudomonadati</taxon>
        <taxon>Pseudomonadota</taxon>
        <taxon>Alphaproteobacteria</taxon>
        <taxon>Hyphomicrobiales</taxon>
        <taxon>Cohaesibacteraceae</taxon>
    </lineage>
</organism>
<keyword evidence="1" id="KW-0694">RNA-binding</keyword>
<evidence type="ECO:0000313" key="3">
    <source>
        <dbReference type="Proteomes" id="UP000219439"/>
    </source>
</evidence>
<keyword evidence="1 2" id="KW-0489">Methyltransferase</keyword>
<feature type="binding site" evidence="1">
    <location>
        <position position="123"/>
    </location>
    <ligand>
        <name>S-adenosyl-L-methionine</name>
        <dbReference type="ChEBI" id="CHEBI:59789"/>
    </ligand>
</feature>
<dbReference type="PANTHER" id="PTHR37426:SF1">
    <property type="entry name" value="RIBOSOMAL RNA LARGE SUBUNIT METHYLTRANSFERASE J"/>
    <property type="match status" value="1"/>
</dbReference>
<dbReference type="GO" id="GO:0070475">
    <property type="term" value="P:rRNA base methylation"/>
    <property type="evidence" value="ECO:0007669"/>
    <property type="project" value="UniProtKB-UniRule"/>
</dbReference>
<comment type="subunit">
    <text evidence="1">Monomer.</text>
</comment>
<feature type="binding site" evidence="1">
    <location>
        <position position="41"/>
    </location>
    <ligand>
        <name>S-adenosyl-L-methionine</name>
        <dbReference type="ChEBI" id="CHEBI:59789"/>
    </ligand>
</feature>
<dbReference type="GO" id="GO:0005829">
    <property type="term" value="C:cytosol"/>
    <property type="evidence" value="ECO:0007669"/>
    <property type="project" value="TreeGrafter"/>
</dbReference>
<keyword evidence="3" id="KW-1185">Reference proteome</keyword>
<dbReference type="Gene3D" id="3.40.50.150">
    <property type="entry name" value="Vaccinia Virus protein VP39"/>
    <property type="match status" value="1"/>
</dbReference>